<dbReference type="Proteomes" id="UP000242875">
    <property type="component" value="Unassembled WGS sequence"/>
</dbReference>
<reference evidence="5 6" key="1">
    <citation type="journal article" date="2017" name="Mycologia">
        <title>Bifiguratus adelaidae, gen. et sp. nov., a new member of Mucoromycotina in endophytic and soil-dwelling habitats.</title>
        <authorList>
            <person name="Torres-Cruz T.J."/>
            <person name="Billingsley Tobias T.L."/>
            <person name="Almatruk M."/>
            <person name="Hesse C."/>
            <person name="Kuske C.R."/>
            <person name="Desiro A."/>
            <person name="Benucci G.M."/>
            <person name="Bonito G."/>
            <person name="Stajich J.E."/>
            <person name="Dunlap C."/>
            <person name="Arnold A.E."/>
            <person name="Porras-Alfaro A."/>
        </authorList>
    </citation>
    <scope>NUCLEOTIDE SEQUENCE [LARGE SCALE GENOMIC DNA]</scope>
    <source>
        <strain evidence="5 6">AZ0501</strain>
    </source>
</reference>
<gene>
    <name evidence="5" type="ORF">BZG36_01824</name>
</gene>
<dbReference type="EMBL" id="MVBO01000031">
    <property type="protein sequence ID" value="OZJ04729.1"/>
    <property type="molecule type" value="Genomic_DNA"/>
</dbReference>
<proteinExistence type="inferred from homology"/>
<protein>
    <recommendedName>
        <fullName evidence="7">Prefoldin subunit 1</fullName>
    </recommendedName>
</protein>
<comment type="caution">
    <text evidence="5">The sequence shown here is derived from an EMBL/GenBank/DDBJ whole genome shotgun (WGS) entry which is preliminary data.</text>
</comment>
<name>A0A261Y272_9FUNG</name>
<keyword evidence="6" id="KW-1185">Reference proteome</keyword>
<organism evidence="5 6">
    <name type="scientific">Bifiguratus adelaidae</name>
    <dbReference type="NCBI Taxonomy" id="1938954"/>
    <lineage>
        <taxon>Eukaryota</taxon>
        <taxon>Fungi</taxon>
        <taxon>Fungi incertae sedis</taxon>
        <taxon>Mucoromycota</taxon>
        <taxon>Mucoromycotina</taxon>
        <taxon>Endogonomycetes</taxon>
        <taxon>Endogonales</taxon>
        <taxon>Endogonales incertae sedis</taxon>
        <taxon>Bifiguratus</taxon>
    </lineage>
</organism>
<dbReference type="Pfam" id="PF01920">
    <property type="entry name" value="Prefoldin_2"/>
    <property type="match status" value="1"/>
</dbReference>
<evidence type="ECO:0000313" key="5">
    <source>
        <dbReference type="EMBL" id="OZJ04729.1"/>
    </source>
</evidence>
<keyword evidence="2" id="KW-0143">Chaperone</keyword>
<dbReference type="SUPFAM" id="SSF46579">
    <property type="entry name" value="Prefoldin"/>
    <property type="match status" value="1"/>
</dbReference>
<feature type="region of interest" description="Disordered" evidence="4">
    <location>
        <begin position="171"/>
        <end position="195"/>
    </location>
</feature>
<dbReference type="PANTHER" id="PTHR20903:SF0">
    <property type="entry name" value="PREFOLDIN SUBUNIT 1"/>
    <property type="match status" value="1"/>
</dbReference>
<sequence length="274" mass="30974">MATLSDETVRRVFMEVQNKLIESNRQVNSIKTQIASKEREKKLAELTLRELNTLQDDTPTYKPIGKMFCVAPLRDLKASYATRSKTVEEEVKKLPENARRPKTLTEKLLKILMRAKEFNLGAPAAKHRSPNKPKFSARTQSSLHSKWDHKMGIAETPNLPDDFLRNYHQTRTESKGLSPPSRLKADPNTWAPPTSRYADGISRTMLGRESIILECSGARAAGEGRYQDQLEAEQAPMAVPLPKKVRNLLHVGEIKVIVYELAQALMDIAAERED</sequence>
<dbReference type="InterPro" id="IPR002777">
    <property type="entry name" value="PFD_beta-like"/>
</dbReference>
<evidence type="ECO:0000256" key="2">
    <source>
        <dbReference type="ARBA" id="ARBA00023186"/>
    </source>
</evidence>
<dbReference type="GO" id="GO:0044183">
    <property type="term" value="F:protein folding chaperone"/>
    <property type="evidence" value="ECO:0007669"/>
    <property type="project" value="TreeGrafter"/>
</dbReference>
<dbReference type="PANTHER" id="PTHR20903">
    <property type="entry name" value="PREFOLDIN SUBUNIT 1-RELATED"/>
    <property type="match status" value="1"/>
</dbReference>
<dbReference type="GO" id="GO:0051082">
    <property type="term" value="F:unfolded protein binding"/>
    <property type="evidence" value="ECO:0007669"/>
    <property type="project" value="InterPro"/>
</dbReference>
<feature type="coiled-coil region" evidence="3">
    <location>
        <begin position="20"/>
        <end position="57"/>
    </location>
</feature>
<comment type="similarity">
    <text evidence="1">Belongs to the prefoldin subunit beta family.</text>
</comment>
<keyword evidence="3" id="KW-0175">Coiled coil</keyword>
<dbReference type="GO" id="GO:0016272">
    <property type="term" value="C:prefoldin complex"/>
    <property type="evidence" value="ECO:0007669"/>
    <property type="project" value="InterPro"/>
</dbReference>
<dbReference type="Gene3D" id="1.10.287.370">
    <property type="match status" value="1"/>
</dbReference>
<evidence type="ECO:0000256" key="3">
    <source>
        <dbReference type="SAM" id="Coils"/>
    </source>
</evidence>
<evidence type="ECO:0000256" key="1">
    <source>
        <dbReference type="ARBA" id="ARBA00008045"/>
    </source>
</evidence>
<dbReference type="GO" id="GO:0005737">
    <property type="term" value="C:cytoplasm"/>
    <property type="evidence" value="ECO:0007669"/>
    <property type="project" value="TreeGrafter"/>
</dbReference>
<evidence type="ECO:0000313" key="6">
    <source>
        <dbReference type="Proteomes" id="UP000242875"/>
    </source>
</evidence>
<evidence type="ECO:0000256" key="4">
    <source>
        <dbReference type="SAM" id="MobiDB-lite"/>
    </source>
</evidence>
<evidence type="ECO:0008006" key="7">
    <source>
        <dbReference type="Google" id="ProtNLM"/>
    </source>
</evidence>
<dbReference type="AlphaFoldDB" id="A0A261Y272"/>
<accession>A0A261Y272</accession>
<dbReference type="OrthoDB" id="2015447at2759"/>
<dbReference type="InterPro" id="IPR009053">
    <property type="entry name" value="Prefoldin"/>
</dbReference>